<dbReference type="AlphaFoldDB" id="A0A0E9P5W9"/>
<proteinExistence type="predicted"/>
<reference evidence="2" key="1">
    <citation type="submission" date="2014-11" db="EMBL/GenBank/DDBJ databases">
        <authorList>
            <person name="Amaro Gonzalez C."/>
        </authorList>
    </citation>
    <scope>NUCLEOTIDE SEQUENCE</scope>
</reference>
<evidence type="ECO:0000313" key="2">
    <source>
        <dbReference type="EMBL" id="JAG99464.1"/>
    </source>
</evidence>
<feature type="region of interest" description="Disordered" evidence="1">
    <location>
        <begin position="26"/>
        <end position="46"/>
    </location>
</feature>
<evidence type="ECO:0000256" key="1">
    <source>
        <dbReference type="SAM" id="MobiDB-lite"/>
    </source>
</evidence>
<reference evidence="2" key="2">
    <citation type="journal article" date="2015" name="Fish Shellfish Immunol.">
        <title>Early steps in the European eel (Anguilla anguilla)-Vibrio vulnificus interaction in the gills: Role of the RtxA13 toxin.</title>
        <authorList>
            <person name="Callol A."/>
            <person name="Pajuelo D."/>
            <person name="Ebbesson L."/>
            <person name="Teles M."/>
            <person name="MacKenzie S."/>
            <person name="Amaro C."/>
        </authorList>
    </citation>
    <scope>NUCLEOTIDE SEQUENCE</scope>
</reference>
<accession>A0A0E9P5W9</accession>
<feature type="compositionally biased region" description="Polar residues" evidence="1">
    <location>
        <begin position="36"/>
        <end position="46"/>
    </location>
</feature>
<name>A0A0E9P5W9_ANGAN</name>
<protein>
    <submittedName>
        <fullName evidence="2">Uncharacterized protein</fullName>
    </submittedName>
</protein>
<sequence length="46" mass="5182">MFICASLERIVAEFSLLFILSLSRAGHNSRDGHTLSFRSVKQNSKN</sequence>
<organism evidence="2">
    <name type="scientific">Anguilla anguilla</name>
    <name type="common">European freshwater eel</name>
    <name type="synonym">Muraena anguilla</name>
    <dbReference type="NCBI Taxonomy" id="7936"/>
    <lineage>
        <taxon>Eukaryota</taxon>
        <taxon>Metazoa</taxon>
        <taxon>Chordata</taxon>
        <taxon>Craniata</taxon>
        <taxon>Vertebrata</taxon>
        <taxon>Euteleostomi</taxon>
        <taxon>Actinopterygii</taxon>
        <taxon>Neopterygii</taxon>
        <taxon>Teleostei</taxon>
        <taxon>Anguilliformes</taxon>
        <taxon>Anguillidae</taxon>
        <taxon>Anguilla</taxon>
    </lineage>
</organism>
<dbReference type="EMBL" id="GBXM01109112">
    <property type="protein sequence ID" value="JAG99464.1"/>
    <property type="molecule type" value="Transcribed_RNA"/>
</dbReference>